<evidence type="ECO:0000313" key="3">
    <source>
        <dbReference type="Proteomes" id="UP001596368"/>
    </source>
</evidence>
<accession>A0ABD5XNP3</accession>
<comment type="caution">
    <text evidence="2">The sequence shown here is derived from an EMBL/GenBank/DDBJ whole genome shotgun (WGS) entry which is preliminary data.</text>
</comment>
<dbReference type="CDD" id="cd00130">
    <property type="entry name" value="PAS"/>
    <property type="match status" value="1"/>
</dbReference>
<dbReference type="SUPFAM" id="SSF46785">
    <property type="entry name" value="Winged helix' DNA-binding domain"/>
    <property type="match status" value="1"/>
</dbReference>
<evidence type="ECO:0000313" key="2">
    <source>
        <dbReference type="EMBL" id="MFC7136788.1"/>
    </source>
</evidence>
<organism evidence="2 3">
    <name type="scientific">Halobaculum litoreum</name>
    <dbReference type="NCBI Taxonomy" id="3031998"/>
    <lineage>
        <taxon>Archaea</taxon>
        <taxon>Methanobacteriati</taxon>
        <taxon>Methanobacteriota</taxon>
        <taxon>Stenosarchaea group</taxon>
        <taxon>Halobacteria</taxon>
        <taxon>Halobacteriales</taxon>
        <taxon>Haloferacaceae</taxon>
        <taxon>Halobaculum</taxon>
    </lineage>
</organism>
<dbReference type="Gene3D" id="3.30.450.20">
    <property type="entry name" value="PAS domain"/>
    <property type="match status" value="1"/>
</dbReference>
<dbReference type="SMART" id="SM00091">
    <property type="entry name" value="PAS"/>
    <property type="match status" value="1"/>
</dbReference>
<dbReference type="SUPFAM" id="SSF55785">
    <property type="entry name" value="PYP-like sensor domain (PAS domain)"/>
    <property type="match status" value="1"/>
</dbReference>
<dbReference type="NCBIfam" id="TIGR00229">
    <property type="entry name" value="sensory_box"/>
    <property type="match status" value="1"/>
</dbReference>
<feature type="domain" description="PAS" evidence="1">
    <location>
        <begin position="88"/>
        <end position="141"/>
    </location>
</feature>
<dbReference type="PROSITE" id="PS50112">
    <property type="entry name" value="PAS"/>
    <property type="match status" value="1"/>
</dbReference>
<gene>
    <name evidence="2" type="ORF">ACFQRB_10375</name>
</gene>
<protein>
    <submittedName>
        <fullName evidence="2">PAS domain S-box protein</fullName>
    </submittedName>
</protein>
<dbReference type="Pfam" id="PF13188">
    <property type="entry name" value="PAS_8"/>
    <property type="match status" value="1"/>
</dbReference>
<dbReference type="EMBL" id="JBHSZG010000001">
    <property type="protein sequence ID" value="MFC7136788.1"/>
    <property type="molecule type" value="Genomic_DNA"/>
</dbReference>
<proteinExistence type="predicted"/>
<dbReference type="InterPro" id="IPR035965">
    <property type="entry name" value="PAS-like_dom_sf"/>
</dbReference>
<dbReference type="Proteomes" id="UP001596368">
    <property type="component" value="Unassembled WGS sequence"/>
</dbReference>
<keyword evidence="3" id="KW-1185">Reference proteome</keyword>
<reference evidence="2 3" key="1">
    <citation type="journal article" date="2019" name="Int. J. Syst. Evol. Microbiol.">
        <title>The Global Catalogue of Microorganisms (GCM) 10K type strain sequencing project: providing services to taxonomists for standard genome sequencing and annotation.</title>
        <authorList>
            <consortium name="The Broad Institute Genomics Platform"/>
            <consortium name="The Broad Institute Genome Sequencing Center for Infectious Disease"/>
            <person name="Wu L."/>
            <person name="Ma J."/>
        </authorList>
    </citation>
    <scope>NUCLEOTIDE SEQUENCE [LARGE SCALE GENOMIC DNA]</scope>
    <source>
        <strain evidence="2 3">DT92</strain>
    </source>
</reference>
<name>A0ABD5XNP3_9EURY</name>
<evidence type="ECO:0000259" key="1">
    <source>
        <dbReference type="PROSITE" id="PS50112"/>
    </source>
</evidence>
<sequence>MKEGERAVSRRRKLSVFEGAPGEPFTSTEVAEAVGCARTTAYKRLRRLAADGDLRTKKVGARGRVWWLPAAGAGTDRPSEGDDTDLDKARQYRAVFEAAFDAILIADDDARYVDANPAACELLGLPYEAVLGERITDFAAPGYDVESAWGDFRSDGLDRGLFPLQRPDGERRTVEFAATPDVLPGRHLAILRDVTERHEARVEAGRERRRAERYQRSLAADAVIEVTFRIPEATVLSDLAAAVGDRCEFEESSRRPTTGCSTT</sequence>
<dbReference type="InterPro" id="IPR036390">
    <property type="entry name" value="WH_DNA-bd_sf"/>
</dbReference>
<dbReference type="AlphaFoldDB" id="A0ABD5XNP3"/>
<dbReference type="InterPro" id="IPR000014">
    <property type="entry name" value="PAS"/>
</dbReference>